<reference evidence="2 3" key="1">
    <citation type="submission" date="2020-07" db="EMBL/GenBank/DDBJ databases">
        <title>Stappia sp., F7233, whole genome shotgun sequencing project.</title>
        <authorList>
            <person name="Jiang S."/>
            <person name="Liu Z.W."/>
            <person name="Du Z.J."/>
        </authorList>
    </citation>
    <scope>NUCLEOTIDE SEQUENCE [LARGE SCALE GENOMIC DNA]</scope>
    <source>
        <strain evidence="2 3">F7233</strain>
    </source>
</reference>
<keyword evidence="1" id="KW-0472">Membrane</keyword>
<feature type="transmembrane region" description="Helical" evidence="1">
    <location>
        <begin position="25"/>
        <end position="48"/>
    </location>
</feature>
<accession>A0A839AGG5</accession>
<keyword evidence="1" id="KW-1133">Transmembrane helix</keyword>
<keyword evidence="3" id="KW-1185">Reference proteome</keyword>
<evidence type="ECO:0000313" key="3">
    <source>
        <dbReference type="Proteomes" id="UP000541109"/>
    </source>
</evidence>
<gene>
    <name evidence="2" type="ORF">H2509_13990</name>
</gene>
<evidence type="ECO:0000256" key="1">
    <source>
        <dbReference type="SAM" id="Phobius"/>
    </source>
</evidence>
<dbReference type="EMBL" id="JACFXV010000060">
    <property type="protein sequence ID" value="MBA5778235.1"/>
    <property type="molecule type" value="Genomic_DNA"/>
</dbReference>
<comment type="caution">
    <text evidence="2">The sequence shown here is derived from an EMBL/GenBank/DDBJ whole genome shotgun (WGS) entry which is preliminary data.</text>
</comment>
<evidence type="ECO:0000313" key="2">
    <source>
        <dbReference type="EMBL" id="MBA5778235.1"/>
    </source>
</evidence>
<sequence length="54" mass="5612">MSHSSEFSGFAPLVRRPAPRDAVEAVSSVIVVATAIGILLGETVYAAARLAGWL</sequence>
<dbReference type="AlphaFoldDB" id="A0A839AGG5"/>
<dbReference type="RefSeq" id="WP_182166296.1">
    <property type="nucleotide sequence ID" value="NZ_JACFXV010000060.1"/>
</dbReference>
<organism evidence="2 3">
    <name type="scientific">Stappia albiluteola</name>
    <dbReference type="NCBI Taxonomy" id="2758565"/>
    <lineage>
        <taxon>Bacteria</taxon>
        <taxon>Pseudomonadati</taxon>
        <taxon>Pseudomonadota</taxon>
        <taxon>Alphaproteobacteria</taxon>
        <taxon>Hyphomicrobiales</taxon>
        <taxon>Stappiaceae</taxon>
        <taxon>Stappia</taxon>
    </lineage>
</organism>
<proteinExistence type="predicted"/>
<keyword evidence="1" id="KW-0812">Transmembrane</keyword>
<protein>
    <submittedName>
        <fullName evidence="2">Uncharacterized protein</fullName>
    </submittedName>
</protein>
<dbReference type="Proteomes" id="UP000541109">
    <property type="component" value="Unassembled WGS sequence"/>
</dbReference>
<name>A0A839AGG5_9HYPH</name>